<dbReference type="PANTHER" id="PTHR12185">
    <property type="entry name" value="SID1 TRANSMEMBRANE FAMILY MEMEBER"/>
    <property type="match status" value="1"/>
</dbReference>
<keyword evidence="12" id="KW-1185">Reference proteome</keyword>
<protein>
    <recommendedName>
        <fullName evidence="13">SID1 transmembrane family member 1</fullName>
    </recommendedName>
</protein>
<dbReference type="EMBL" id="JACVVK020000303">
    <property type="protein sequence ID" value="KAK7479399.1"/>
    <property type="molecule type" value="Genomic_DNA"/>
</dbReference>
<evidence type="ECO:0000256" key="9">
    <source>
        <dbReference type="SAM" id="Phobius"/>
    </source>
</evidence>
<evidence type="ECO:0000256" key="7">
    <source>
        <dbReference type="ARBA" id="ARBA00023180"/>
    </source>
</evidence>
<evidence type="ECO:0008006" key="13">
    <source>
        <dbReference type="Google" id="ProtNLM"/>
    </source>
</evidence>
<dbReference type="PANTHER" id="PTHR12185:SF14">
    <property type="entry name" value="CHOLESTEROL UPTAKE PROTEIN 1"/>
    <property type="match status" value="1"/>
</dbReference>
<feature type="compositionally biased region" description="Polar residues" evidence="8">
    <location>
        <begin position="919"/>
        <end position="937"/>
    </location>
</feature>
<evidence type="ECO:0000256" key="3">
    <source>
        <dbReference type="ARBA" id="ARBA00022692"/>
    </source>
</evidence>
<sequence length="1539" mass="172213">LLRTPGRWYGKEKMACPLCCLQVSLLWLLAQVSHGTTPDEAKVFAKNLDGVRRNELTTSSVEVFSTVEESTAAVQPTNATSSSPKVIFHPNLTLTIEELADCFADLEDLHFYTVSGEIELNDLPASTTDPNITTKRESACRITFTLPTGMVGRFRVFVCGFVAWLYDAGVSKVLFGTTSGCKIDTVYSSSNAVLLWINSLNSGLLTRLEVRFSAIPTRPELEFAFTSLVTGYVQTPGWSKLEPYPPYLDSCVTVKAPSQHFIMTSLLAIEFDANIFHNPLSVVQDCEKKTYMRSVINWNSKKGRLVQSDALSLHFESFQGKLSGFKFIFSFHNQSALPQRLPDGKWNCSVPHWADFQQHFLCTLYPECAGGEDDVVCFSRDDSCGQNIFSTQRCFTFVEPTDATVQNTSTALFNNLLSWQAARYECTSRKMRLPSLESMCKQLMIVIFLNVNDFENIYIGLTAATEPLYEKLWRLPSGVIAYNIYIVSHIPLNHPPACGTIMPSKATEVVNCMAKTLSGILCELEVELPTSSQDDTIRIQTATINANASGVDLTLCSANHSMHTFLACDVDSDCWLDEDGDCTAPMTPLPPQFMCTNEIERVPYSLVCDYRVDCNDRISQSPQNLITANFNESYSMSVSLRESYQFVYGYNVTNETTTAVRVRAASPDADMASPVMVVVRQKEDILSWQLPLLIEETHLDKRVTTTQMIDVDVSTMSSGSVNFTLSAEILESFQLQSDKPHNITVSPSEPQFFKYTFPEDVESVVLTVVSRSHSAGDAGPCNIVSVQNIMCPVFDLDNDINYEGRRQTMTTQANFFLEKKDYAEFQSFFVVIFVKPANSSLCPVSNPGFTDYKDLSISIRNTISYRKYVVAIVCPLALFLTFYVVAFVMSCIYRKCGCLKSLDDLSDTDRERLVGHNLESVQPTPRGSQEQLSSNGGARTDVPAQHQPTVEDAALERNSVLTNTSDEARGNVRNSMRSMGTPFSVLRNQLPSSVRNQLPSSVRNQLPSSVRNQLPSSVRNQLPSSVRNQLPSSVRNQLPSSVRNQLPSSVRNQLPSSVRNQLPSSVRNQLPSSVRNQLPSSVRNQLPSSVRNQLPSSVRNQLPSSVRNQLPSSVRNQLPSSVRNQLPSSAWINCSSVRNVLTVAIFYGVPVLQLVFAYQDKFLSTGDQDVCYYNFACTHPVSTPREIVAFNNVFSNVGYVMLGFLYIFLVWRRDFAHRALVKKYPVQDELGVPQHYGLLYAMGVALVIEGVMSAFYHICPSRVNFQFARHESVQAKVHQSYFFMGLIVLGVVIGMGWHGSDVFWVFYALVHMFSTLVLTVMIYIDKKIGWCEVLRQILSCQNWLEVVKKIPTFDNRVVLLVIGNVINWAALYGAIAQPSNFPSHVLYLLIGNLGMYVIFYTLVKTYRRWRDGQRWEGMNPMVTMVILAAIATWAVALYFFFRRLTSWQLSPAESREGNRKCILLDFYDAHDVWHFLSAISLFFSFVTRGSVKRLKPQQSVPYHPGEPAAAATQPFGSTSDVLNVTGSVPLKPFSAASPM</sequence>
<dbReference type="InterPro" id="IPR025958">
    <property type="entry name" value="SID1_TM_fam"/>
</dbReference>
<feature type="transmembrane region" description="Helical" evidence="9">
    <location>
        <begin position="1193"/>
        <end position="1211"/>
    </location>
</feature>
<feature type="non-terminal residue" evidence="11">
    <location>
        <position position="1539"/>
    </location>
</feature>
<feature type="transmembrane region" description="Helical" evidence="9">
    <location>
        <begin position="1472"/>
        <end position="1491"/>
    </location>
</feature>
<dbReference type="InterPro" id="IPR016187">
    <property type="entry name" value="CTDL_fold"/>
</dbReference>
<evidence type="ECO:0000256" key="2">
    <source>
        <dbReference type="ARBA" id="ARBA00006618"/>
    </source>
</evidence>
<gene>
    <name evidence="11" type="ORF">BaRGS_00029316</name>
</gene>
<evidence type="ECO:0000256" key="5">
    <source>
        <dbReference type="ARBA" id="ARBA00022989"/>
    </source>
</evidence>
<keyword evidence="4 10" id="KW-0732">Signal</keyword>
<feature type="transmembrane region" description="Helical" evidence="9">
    <location>
        <begin position="1422"/>
        <end position="1441"/>
    </location>
</feature>
<evidence type="ECO:0000256" key="1">
    <source>
        <dbReference type="ARBA" id="ARBA00004141"/>
    </source>
</evidence>
<accession>A0ABD0JXG4</accession>
<proteinExistence type="inferred from homology"/>
<evidence type="ECO:0000313" key="11">
    <source>
        <dbReference type="EMBL" id="KAK7479399.1"/>
    </source>
</evidence>
<feature type="transmembrane region" description="Helical" evidence="9">
    <location>
        <begin position="868"/>
        <end position="893"/>
    </location>
</feature>
<organism evidence="11 12">
    <name type="scientific">Batillaria attramentaria</name>
    <dbReference type="NCBI Taxonomy" id="370345"/>
    <lineage>
        <taxon>Eukaryota</taxon>
        <taxon>Metazoa</taxon>
        <taxon>Spiralia</taxon>
        <taxon>Lophotrochozoa</taxon>
        <taxon>Mollusca</taxon>
        <taxon>Gastropoda</taxon>
        <taxon>Caenogastropoda</taxon>
        <taxon>Sorbeoconcha</taxon>
        <taxon>Cerithioidea</taxon>
        <taxon>Batillariidae</taxon>
        <taxon>Batillaria</taxon>
    </lineage>
</organism>
<dbReference type="Proteomes" id="UP001519460">
    <property type="component" value="Unassembled WGS sequence"/>
</dbReference>
<comment type="similarity">
    <text evidence="2">Belongs to the SID1 family.</text>
</comment>
<evidence type="ECO:0000256" key="6">
    <source>
        <dbReference type="ARBA" id="ARBA00023136"/>
    </source>
</evidence>
<keyword evidence="5 9" id="KW-1133">Transmembrane helix</keyword>
<dbReference type="Pfam" id="PF13965">
    <property type="entry name" value="SID-1_RNA_chan"/>
    <property type="match status" value="2"/>
</dbReference>
<keyword evidence="6 9" id="KW-0472">Membrane</keyword>
<evidence type="ECO:0000256" key="10">
    <source>
        <dbReference type="SAM" id="SignalP"/>
    </source>
</evidence>
<feature type="non-terminal residue" evidence="11">
    <location>
        <position position="1"/>
    </location>
</feature>
<keyword evidence="7" id="KW-0325">Glycoprotein</keyword>
<name>A0ABD0JXG4_9CAEN</name>
<feature type="transmembrane region" description="Helical" evidence="9">
    <location>
        <begin position="1280"/>
        <end position="1298"/>
    </location>
</feature>
<feature type="chain" id="PRO_5044784364" description="SID1 transmembrane family member 1" evidence="10">
    <location>
        <begin position="36"/>
        <end position="1539"/>
    </location>
</feature>
<evidence type="ECO:0000256" key="8">
    <source>
        <dbReference type="SAM" id="MobiDB-lite"/>
    </source>
</evidence>
<evidence type="ECO:0000313" key="12">
    <source>
        <dbReference type="Proteomes" id="UP001519460"/>
    </source>
</evidence>
<feature type="region of interest" description="Disordered" evidence="8">
    <location>
        <begin position="995"/>
        <end position="1118"/>
    </location>
</feature>
<keyword evidence="3 9" id="KW-0812">Transmembrane</keyword>
<feature type="transmembrane region" description="Helical" evidence="9">
    <location>
        <begin position="1381"/>
        <end position="1402"/>
    </location>
</feature>
<comment type="subcellular location">
    <subcellularLocation>
        <location evidence="1">Membrane</location>
        <topology evidence="1">Multi-pass membrane protein</topology>
    </subcellularLocation>
</comment>
<feature type="transmembrane region" description="Helical" evidence="9">
    <location>
        <begin position="1238"/>
        <end position="1259"/>
    </location>
</feature>
<feature type="signal peptide" evidence="10">
    <location>
        <begin position="1"/>
        <end position="35"/>
    </location>
</feature>
<dbReference type="GO" id="GO:0016020">
    <property type="term" value="C:membrane"/>
    <property type="evidence" value="ECO:0007669"/>
    <property type="project" value="UniProtKB-SubCell"/>
</dbReference>
<feature type="transmembrane region" description="Helical" evidence="9">
    <location>
        <begin position="1304"/>
        <end position="1324"/>
    </location>
</feature>
<evidence type="ECO:0000256" key="4">
    <source>
        <dbReference type="ARBA" id="ARBA00022729"/>
    </source>
</evidence>
<feature type="transmembrane region" description="Helical" evidence="9">
    <location>
        <begin position="1357"/>
        <end position="1375"/>
    </location>
</feature>
<reference evidence="11 12" key="1">
    <citation type="journal article" date="2023" name="Sci. Data">
        <title>Genome assembly of the Korean intertidal mud-creeper Batillaria attramentaria.</title>
        <authorList>
            <person name="Patra A.K."/>
            <person name="Ho P.T."/>
            <person name="Jun S."/>
            <person name="Lee S.J."/>
            <person name="Kim Y."/>
            <person name="Won Y.J."/>
        </authorList>
    </citation>
    <scope>NUCLEOTIDE SEQUENCE [LARGE SCALE GENOMIC DNA]</scope>
    <source>
        <strain evidence="11">Wonlab-2016</strain>
    </source>
</reference>
<feature type="region of interest" description="Disordered" evidence="8">
    <location>
        <begin position="916"/>
        <end position="982"/>
    </location>
</feature>
<comment type="caution">
    <text evidence="11">The sequence shown here is derived from an EMBL/GenBank/DDBJ whole genome shotgun (WGS) entry which is preliminary data.</text>
</comment>
<dbReference type="SUPFAM" id="SSF56436">
    <property type="entry name" value="C-type lectin-like"/>
    <property type="match status" value="1"/>
</dbReference>